<name>A0A6G1SIE7_9ACAR</name>
<accession>A0A6G1SIE7</accession>
<dbReference type="InterPro" id="IPR019749">
    <property type="entry name" value="Band_41_domain"/>
</dbReference>
<dbReference type="Gene3D" id="3.10.20.90">
    <property type="entry name" value="Phosphatidylinositol 3-kinase Catalytic Subunit, Chain A, domain 1"/>
    <property type="match status" value="2"/>
</dbReference>
<dbReference type="InterPro" id="IPR019748">
    <property type="entry name" value="FERM_central"/>
</dbReference>
<dbReference type="CDD" id="cd14473">
    <property type="entry name" value="FERM_B-lobe"/>
    <property type="match status" value="1"/>
</dbReference>
<dbReference type="SMART" id="SM00233">
    <property type="entry name" value="PH"/>
    <property type="match status" value="1"/>
</dbReference>
<proteinExistence type="predicted"/>
<dbReference type="InterPro" id="IPR037843">
    <property type="entry name" value="Kindlin/fermitin"/>
</dbReference>
<dbReference type="Pfam" id="PF00373">
    <property type="entry name" value="FERM_M"/>
    <property type="match status" value="1"/>
</dbReference>
<dbReference type="PANTHER" id="PTHR16160:SF13">
    <property type="entry name" value="FERMITIN 2-RELATED"/>
    <property type="match status" value="1"/>
</dbReference>
<evidence type="ECO:0000259" key="1">
    <source>
        <dbReference type="PROSITE" id="PS50003"/>
    </source>
</evidence>
<dbReference type="EMBL" id="GGYP01005220">
    <property type="protein sequence ID" value="MDE49991.1"/>
    <property type="molecule type" value="Transcribed_RNA"/>
</dbReference>
<dbReference type="Gene3D" id="1.20.80.10">
    <property type="match status" value="1"/>
</dbReference>
<dbReference type="SUPFAM" id="SSF50729">
    <property type="entry name" value="PH domain-like"/>
    <property type="match status" value="2"/>
</dbReference>
<dbReference type="PROSITE" id="PS50003">
    <property type="entry name" value="PH_DOMAIN"/>
    <property type="match status" value="1"/>
</dbReference>
<dbReference type="GO" id="GO:0007160">
    <property type="term" value="P:cell-matrix adhesion"/>
    <property type="evidence" value="ECO:0007669"/>
    <property type="project" value="TreeGrafter"/>
</dbReference>
<dbReference type="GO" id="GO:0030055">
    <property type="term" value="C:cell-substrate junction"/>
    <property type="evidence" value="ECO:0007669"/>
    <property type="project" value="TreeGrafter"/>
</dbReference>
<gene>
    <name evidence="2" type="primary">Fit1</name>
    <name evidence="2" type="ORF">g.19153</name>
</gene>
<protein>
    <submittedName>
        <fullName evidence="2">Unc-112-related protein</fullName>
    </submittedName>
</protein>
<reference evidence="2" key="1">
    <citation type="submission" date="2018-10" db="EMBL/GenBank/DDBJ databases">
        <title>Transcriptome assembly of Aceria tosichella (Wheat curl mite) Type 2.</title>
        <authorList>
            <person name="Scully E.D."/>
            <person name="Geib S.M."/>
            <person name="Palmer N.A."/>
            <person name="Gupta A.K."/>
            <person name="Sarath G."/>
            <person name="Tatineni S."/>
        </authorList>
    </citation>
    <scope>NUCLEOTIDE SEQUENCE</scope>
    <source>
        <strain evidence="2">LincolnNE</strain>
    </source>
</reference>
<dbReference type="SMART" id="SM00295">
    <property type="entry name" value="B41"/>
    <property type="match status" value="1"/>
</dbReference>
<dbReference type="PANTHER" id="PTHR16160">
    <property type="entry name" value="FERMITIN 2-RELATED"/>
    <property type="match status" value="1"/>
</dbReference>
<dbReference type="GO" id="GO:0005178">
    <property type="term" value="F:integrin binding"/>
    <property type="evidence" value="ECO:0007669"/>
    <property type="project" value="TreeGrafter"/>
</dbReference>
<dbReference type="InterPro" id="IPR011993">
    <property type="entry name" value="PH-like_dom_sf"/>
</dbReference>
<dbReference type="CDD" id="cd17096">
    <property type="entry name" value="FERM_F1_kindlins"/>
    <property type="match status" value="1"/>
</dbReference>
<dbReference type="GO" id="GO:0007229">
    <property type="term" value="P:integrin-mediated signaling pathway"/>
    <property type="evidence" value="ECO:0007669"/>
    <property type="project" value="InterPro"/>
</dbReference>
<sequence length="745" mass="85169">MPEGQGFVMPEPSWDLRIFVPDLQVERSLRVRGDLHIGGVMLKLVEELDISVDWSDHALWWPKKNCWLTKTRQTLNHYGVSADSYLNFTPMHKPLRVQLPDLRYVDARVDFSVPCFKAVMLLCKELGIRHSEELSFSRPLGPEHLKKNYQSVGVTPKQRGYVQGQGTGGNPSLYGSMRAGAPTDTLNGKASPYVPSQPGTIDTRSHSPDITSTLSRHASYRGFTSTYSTTMLVEDLKNLEISNSPHSPSADAKSSLLYPKSLAEKARLNAGWLDSHMSLYQQHVRDYDTLQLRFKYREFYDLNPKLDMARINQIYEQAKWSLLTEEIECTEDEMMMFGALQYQIQQQASNPIPEDIDYTNDDIDAALTELQLQLEGGTTTTLYDRTSYNTQAINNATYNNKQSTFQEAQMTTTTDTRNLMSPHPQNDIVVSTLELSDSIRFMKLRKLTFKTYKRLFFVFRDTTLTAFRNKDDRMRDEAAFAIDLRGCDVTPDVNVSHGKYGVKLSTPSIDGMTEYMLRFDNENQYARWMAAFKLASRGKPLTDPTYEEEVRTTLDLFNLQYPSPNTHNLAISNTGHSNIRVDEYVAPRHSRARGRVGRSAATRILEAHSNVKYLSATECKLNYIKAWRALPDFGVHLFVVQFGGSNREDILGIASDRLIRVDPSNGDHLRVWPFSKMKTWRVNWDSRQVLIQSEDGEMSFSCLSADCKIPHEFIGGYVFLSMRSKDNNQTLNEDLFYKLTRGWDD</sequence>
<dbReference type="Pfam" id="PF18124">
    <property type="entry name" value="Kindlin_2_N"/>
    <property type="match status" value="1"/>
</dbReference>
<dbReference type="InterPro" id="IPR014352">
    <property type="entry name" value="FERM/acyl-CoA-bd_prot_sf"/>
</dbReference>
<dbReference type="Gene3D" id="2.30.29.30">
    <property type="entry name" value="Pleckstrin-homology domain (PH domain)/Phosphotyrosine-binding domain (PTB)"/>
    <property type="match status" value="2"/>
</dbReference>
<dbReference type="Pfam" id="PF00169">
    <property type="entry name" value="PH"/>
    <property type="match status" value="1"/>
</dbReference>
<feature type="domain" description="PH" evidence="1">
    <location>
        <begin position="437"/>
        <end position="537"/>
    </location>
</feature>
<dbReference type="InterPro" id="IPR001849">
    <property type="entry name" value="PH_domain"/>
</dbReference>
<dbReference type="GO" id="GO:0048731">
    <property type="term" value="P:system development"/>
    <property type="evidence" value="ECO:0007669"/>
    <property type="project" value="UniProtKB-ARBA"/>
</dbReference>
<dbReference type="CDD" id="cd17095">
    <property type="entry name" value="FERM_F0_kindlins"/>
    <property type="match status" value="1"/>
</dbReference>
<dbReference type="InterPro" id="IPR035963">
    <property type="entry name" value="FERM_2"/>
</dbReference>
<dbReference type="SUPFAM" id="SSF47031">
    <property type="entry name" value="Second domain of FERM"/>
    <property type="match status" value="1"/>
</dbReference>
<dbReference type="InterPro" id="IPR040790">
    <property type="entry name" value="Kindlin_2_N"/>
</dbReference>
<evidence type="ECO:0000313" key="2">
    <source>
        <dbReference type="EMBL" id="MDE49991.1"/>
    </source>
</evidence>
<organism evidence="2">
    <name type="scientific">Aceria tosichella</name>
    <name type="common">wheat curl mite</name>
    <dbReference type="NCBI Taxonomy" id="561515"/>
    <lineage>
        <taxon>Eukaryota</taxon>
        <taxon>Metazoa</taxon>
        <taxon>Ecdysozoa</taxon>
        <taxon>Arthropoda</taxon>
        <taxon>Chelicerata</taxon>
        <taxon>Arachnida</taxon>
        <taxon>Acari</taxon>
        <taxon>Acariformes</taxon>
        <taxon>Trombidiformes</taxon>
        <taxon>Prostigmata</taxon>
        <taxon>Eupodina</taxon>
        <taxon>Eriophyoidea</taxon>
        <taxon>Eriophyidae</taxon>
        <taxon>Eriophyinae</taxon>
        <taxon>Aceriini</taxon>
        <taxon>Aceria</taxon>
    </lineage>
</organism>
<dbReference type="AlphaFoldDB" id="A0A6G1SIE7"/>